<dbReference type="RefSeq" id="WP_267774211.1">
    <property type="nucleotide sequence ID" value="NZ_JAPNKE010000002.1"/>
</dbReference>
<proteinExistence type="predicted"/>
<evidence type="ECO:0000313" key="4">
    <source>
        <dbReference type="Proteomes" id="UP001150924"/>
    </source>
</evidence>
<protein>
    <submittedName>
        <fullName evidence="3">Uncharacterized protein</fullName>
    </submittedName>
</protein>
<comment type="caution">
    <text evidence="3">The sequence shown here is derived from an EMBL/GenBank/DDBJ whole genome shotgun (WGS) entry which is preliminary data.</text>
</comment>
<name>A0A9X3EVH8_9BACT</name>
<gene>
    <name evidence="3" type="ORF">OV079_36725</name>
</gene>
<evidence type="ECO:0000313" key="3">
    <source>
        <dbReference type="EMBL" id="MCY1011018.1"/>
    </source>
</evidence>
<keyword evidence="2" id="KW-0812">Transmembrane</keyword>
<evidence type="ECO:0000256" key="1">
    <source>
        <dbReference type="SAM" id="MobiDB-lite"/>
    </source>
</evidence>
<dbReference type="Proteomes" id="UP001150924">
    <property type="component" value="Unassembled WGS sequence"/>
</dbReference>
<feature type="region of interest" description="Disordered" evidence="1">
    <location>
        <begin position="94"/>
        <end position="130"/>
    </location>
</feature>
<keyword evidence="2" id="KW-0472">Membrane</keyword>
<keyword evidence="4" id="KW-1185">Reference proteome</keyword>
<accession>A0A9X3EVH8</accession>
<organism evidence="3 4">
    <name type="scientific">Nannocystis pusilla</name>
    <dbReference type="NCBI Taxonomy" id="889268"/>
    <lineage>
        <taxon>Bacteria</taxon>
        <taxon>Pseudomonadati</taxon>
        <taxon>Myxococcota</taxon>
        <taxon>Polyangia</taxon>
        <taxon>Nannocystales</taxon>
        <taxon>Nannocystaceae</taxon>
        <taxon>Nannocystis</taxon>
    </lineage>
</organism>
<feature type="transmembrane region" description="Helical" evidence="2">
    <location>
        <begin position="46"/>
        <end position="66"/>
    </location>
</feature>
<dbReference type="AlphaFoldDB" id="A0A9X3EVH8"/>
<reference evidence="3" key="1">
    <citation type="submission" date="2022-11" db="EMBL/GenBank/DDBJ databases">
        <title>Minimal conservation of predation-associated metabolite biosynthetic gene clusters underscores biosynthetic potential of Myxococcota including descriptions for ten novel species: Archangium lansinium sp. nov., Myxococcus landrumus sp. nov., Nannocystis bai.</title>
        <authorList>
            <person name="Ahearne A."/>
            <person name="Stevens C."/>
            <person name="Phillips K."/>
        </authorList>
    </citation>
    <scope>NUCLEOTIDE SEQUENCE</scope>
    <source>
        <strain evidence="3">Na p29</strain>
    </source>
</reference>
<keyword evidence="2" id="KW-1133">Transmembrane helix</keyword>
<sequence>MSASVALSSLGAFALVLASMFVVPFALWCNFSLARTAQLDARVSAPWLWILAFIVTLGLPVALAVWKYGTDGRRLSAAMMWLPLLWIGRDPPLHSGDPGPARPVAPGPGRPRGQALRRLSQGRADPQCGG</sequence>
<feature type="compositionally biased region" description="Pro residues" evidence="1">
    <location>
        <begin position="100"/>
        <end position="109"/>
    </location>
</feature>
<dbReference type="EMBL" id="JAPNKE010000002">
    <property type="protein sequence ID" value="MCY1011018.1"/>
    <property type="molecule type" value="Genomic_DNA"/>
</dbReference>
<evidence type="ECO:0000256" key="2">
    <source>
        <dbReference type="SAM" id="Phobius"/>
    </source>
</evidence>